<feature type="transmembrane region" description="Helical" evidence="2">
    <location>
        <begin position="386"/>
        <end position="411"/>
    </location>
</feature>
<protein>
    <submittedName>
        <fullName evidence="3">InlB B-repeat-containing protein</fullName>
    </submittedName>
</protein>
<dbReference type="EMBL" id="JADING010000080">
    <property type="protein sequence ID" value="MBO8414396.1"/>
    <property type="molecule type" value="Genomic_DNA"/>
</dbReference>
<feature type="transmembrane region" description="Helical" evidence="2">
    <location>
        <begin position="561"/>
        <end position="581"/>
    </location>
</feature>
<accession>A0A9D9GRR0</accession>
<evidence type="ECO:0000313" key="4">
    <source>
        <dbReference type="Proteomes" id="UP000823629"/>
    </source>
</evidence>
<feature type="transmembrane region" description="Helical" evidence="2">
    <location>
        <begin position="480"/>
        <end position="501"/>
    </location>
</feature>
<keyword evidence="2" id="KW-0472">Membrane</keyword>
<feature type="transmembrane region" description="Helical" evidence="2">
    <location>
        <begin position="432"/>
        <end position="460"/>
    </location>
</feature>
<feature type="transmembrane region" description="Helical" evidence="2">
    <location>
        <begin position="183"/>
        <end position="204"/>
    </location>
</feature>
<comment type="caution">
    <text evidence="3">The sequence shown here is derived from an EMBL/GenBank/DDBJ whole genome shotgun (WGS) entry which is preliminary data.</text>
</comment>
<keyword evidence="2" id="KW-0812">Transmembrane</keyword>
<keyword evidence="2" id="KW-1133">Transmembrane helix</keyword>
<proteinExistence type="predicted"/>
<dbReference type="NCBIfam" id="TIGR02543">
    <property type="entry name" value="List_Bact_rpt"/>
    <property type="match status" value="1"/>
</dbReference>
<evidence type="ECO:0000313" key="3">
    <source>
        <dbReference type="EMBL" id="MBO8414396.1"/>
    </source>
</evidence>
<feature type="transmembrane region" description="Helical" evidence="2">
    <location>
        <begin position="350"/>
        <end position="371"/>
    </location>
</feature>
<reference evidence="3" key="1">
    <citation type="submission" date="2020-10" db="EMBL/GenBank/DDBJ databases">
        <authorList>
            <person name="Gilroy R."/>
        </authorList>
    </citation>
    <scope>NUCLEOTIDE SEQUENCE</scope>
    <source>
        <strain evidence="3">1748</strain>
    </source>
</reference>
<sequence>MHKCDKCGTEFEGKFCPECGTKFEEKVPEISSEASSKHVCQNCGTEFVGKFCPECGTKWEEPLDPTKPNKCRVCGTEFVGKFCPECGTKLGETKQSGIDKPEEKVAKEKKDFSVSSIKENAIVQKIGHFTPFVPVCLSLLFSVLTFLFLCGGYYTMSYMGMSESVSCYDALTMMAGVDDPKTHVTAILIFNVLLLIVSSIHAFLTFFKERKAQAAIYLKKIPASYLFAAIEVVLLFILFIIGCVASSWVKDNSMDMAKTGSGISCIIAFSIIFIILIVASFITDRFILKAVPYEGKQYIFTKKEKKEESHSNNEESSIDAPSLEDENGKKVTKEEVKLAVKLAKSDAPRIVFILLSYAVFVLAFVSVFVGATSSSYSINLGGMPPVLLGLIFCSYLTISAICIIVSFFRVGAGLSLTKEKTTGKQLNKKKTICTALTVSNFFVFFDILFASVFLSVVMLGHGQFDYIVIDPFYVISRTGINPYIALLVASVSLILFIWGIVIRSRQSDIFSAVVYDRSNRNVMIEPVRAIVRYKAIYNAVKNKNETGEEIALGRKKRRNGIVVSGVFSALALALILVVVLVPTSGPYSYAKVDKISLGDTRRDVADTLGDPDISIDYSNYSYNNLTEKKQDLDISTATITYDLDGGSMYGFQDYFYDEVYLYDDGQTSREYLEYPGNPSKSGYVFTGWYYENSDVPFDFTANLTGDTVIEAHYAENYYYAEEITDRTGIEVSPDSVSGYGDAHPFIFFNDDPTYFIFDISGDVSYIEDFSINIYASDYYGSKGYLITSFTPYYVSGDYTIDISDTILRYCDPYELYYFVIEAKPSSDINFTLYFSLDFSYANPESGGIYSLDSSIDIPIISIIPPVSTGEGRGFYYYIDASKDVLNAIKTMYEVQLGNINITTEELMALMATLAEAHIDAMIGVEFDNLGRVSSCQMVRDIDFADTGIGSDYGYSSYDEYKLKDTHGIIPSLEEAKESLQRSLNLGDFDLLDANSQKSLLEMYYTKFFDQYDSYMQLSYYGSSGKLYTISKLSSFNYSVKVSIYISNGKPVISKYIEIKHEGENGGYYYSPDIYF</sequence>
<feature type="transmembrane region" description="Helical" evidence="2">
    <location>
        <begin position="132"/>
        <end position="154"/>
    </location>
</feature>
<feature type="transmembrane region" description="Helical" evidence="2">
    <location>
        <begin position="261"/>
        <end position="282"/>
    </location>
</feature>
<gene>
    <name evidence="3" type="ORF">IAC78_02830</name>
</gene>
<name>A0A9D9GRR0_9BACL</name>
<dbReference type="Proteomes" id="UP000823629">
    <property type="component" value="Unassembled WGS sequence"/>
</dbReference>
<comment type="subcellular location">
    <subcellularLocation>
        <location evidence="1">Cell envelope</location>
    </subcellularLocation>
</comment>
<dbReference type="Pfam" id="PF09479">
    <property type="entry name" value="Flg_new"/>
    <property type="match status" value="1"/>
</dbReference>
<evidence type="ECO:0000256" key="1">
    <source>
        <dbReference type="ARBA" id="ARBA00004196"/>
    </source>
</evidence>
<feature type="transmembrane region" description="Helical" evidence="2">
    <location>
        <begin position="225"/>
        <end position="249"/>
    </location>
</feature>
<dbReference type="AlphaFoldDB" id="A0A9D9GRR0"/>
<dbReference type="InterPro" id="IPR013378">
    <property type="entry name" value="InlB-like_B-rpt"/>
</dbReference>
<reference evidence="3" key="2">
    <citation type="journal article" date="2021" name="PeerJ">
        <title>Extensive microbial diversity within the chicken gut microbiome revealed by metagenomics and culture.</title>
        <authorList>
            <person name="Gilroy R."/>
            <person name="Ravi A."/>
            <person name="Getino M."/>
            <person name="Pursley I."/>
            <person name="Horton D.L."/>
            <person name="Alikhan N.F."/>
            <person name="Baker D."/>
            <person name="Gharbi K."/>
            <person name="Hall N."/>
            <person name="Watson M."/>
            <person name="Adriaenssens E.M."/>
            <person name="Foster-Nyarko E."/>
            <person name="Jarju S."/>
            <person name="Secka A."/>
            <person name="Antonio M."/>
            <person name="Oren A."/>
            <person name="Chaudhuri R.R."/>
            <person name="La Ragione R."/>
            <person name="Hildebrand F."/>
            <person name="Pallen M.J."/>
        </authorList>
    </citation>
    <scope>NUCLEOTIDE SEQUENCE</scope>
    <source>
        <strain evidence="3">1748</strain>
    </source>
</reference>
<dbReference type="GO" id="GO:0030313">
    <property type="term" value="C:cell envelope"/>
    <property type="evidence" value="ECO:0007669"/>
    <property type="project" value="UniProtKB-SubCell"/>
</dbReference>
<dbReference type="CDD" id="cd00065">
    <property type="entry name" value="FYVE_like_SF"/>
    <property type="match status" value="1"/>
</dbReference>
<evidence type="ECO:0000256" key="2">
    <source>
        <dbReference type="SAM" id="Phobius"/>
    </source>
</evidence>
<dbReference type="InterPro" id="IPR042229">
    <property type="entry name" value="Listeria/Bacterioides_rpt_sf"/>
</dbReference>
<organism evidence="3 4">
    <name type="scientific">Candidatus Scatoplasma merdavium</name>
    <dbReference type="NCBI Taxonomy" id="2840932"/>
    <lineage>
        <taxon>Bacteria</taxon>
        <taxon>Bacillati</taxon>
        <taxon>Bacillota</taxon>
        <taxon>Bacilli</taxon>
        <taxon>Bacillales</taxon>
        <taxon>Candidatus Scatoplasma</taxon>
    </lineage>
</organism>
<dbReference type="Gene3D" id="2.60.40.4270">
    <property type="entry name" value="Listeria-Bacteroides repeat domain"/>
    <property type="match status" value="1"/>
</dbReference>